<protein>
    <recommendedName>
        <fullName evidence="1">DUF38 domain-containing protein</fullName>
    </recommendedName>
</protein>
<dbReference type="Pfam" id="PF01827">
    <property type="entry name" value="FTH"/>
    <property type="match status" value="2"/>
</dbReference>
<dbReference type="AlphaFoldDB" id="A0A2G5TRR9"/>
<proteinExistence type="predicted"/>
<name>A0A2G5TRR9_9PELO</name>
<dbReference type="InterPro" id="IPR040161">
    <property type="entry name" value="FB224"/>
</dbReference>
<dbReference type="PANTHER" id="PTHR23015">
    <property type="entry name" value="UNCHARACTERIZED C.ELEGANS PROTEIN"/>
    <property type="match status" value="1"/>
</dbReference>
<keyword evidence="3" id="KW-1185">Reference proteome</keyword>
<reference evidence="3" key="1">
    <citation type="submission" date="2017-10" db="EMBL/GenBank/DDBJ databases">
        <title>Rapid genome shrinkage in a self-fertile nematode reveals novel sperm competition proteins.</title>
        <authorList>
            <person name="Yin D."/>
            <person name="Schwarz E.M."/>
            <person name="Thomas C.G."/>
            <person name="Felde R.L."/>
            <person name="Korf I.F."/>
            <person name="Cutter A.D."/>
            <person name="Schartner C.M."/>
            <person name="Ralston E.J."/>
            <person name="Meyer B.J."/>
            <person name="Haag E.S."/>
        </authorList>
    </citation>
    <scope>NUCLEOTIDE SEQUENCE [LARGE SCALE GENOMIC DNA]</scope>
    <source>
        <strain evidence="3">JU1422</strain>
    </source>
</reference>
<evidence type="ECO:0000259" key="1">
    <source>
        <dbReference type="Pfam" id="PF01827"/>
    </source>
</evidence>
<feature type="domain" description="DUF38" evidence="1">
    <location>
        <begin position="101"/>
        <end position="162"/>
    </location>
</feature>
<dbReference type="Proteomes" id="UP000230233">
    <property type="component" value="Chromosome V"/>
</dbReference>
<dbReference type="InterPro" id="IPR002900">
    <property type="entry name" value="DUF38/FTH_CAE_spp"/>
</dbReference>
<accession>A0A2G5TRR9</accession>
<evidence type="ECO:0000313" key="3">
    <source>
        <dbReference type="Proteomes" id="UP000230233"/>
    </source>
</evidence>
<dbReference type="EMBL" id="PDUG01000005">
    <property type="protein sequence ID" value="PIC29771.1"/>
    <property type="molecule type" value="Genomic_DNA"/>
</dbReference>
<comment type="caution">
    <text evidence="2">The sequence shown here is derived from an EMBL/GenBank/DDBJ whole genome shotgun (WGS) entry which is preliminary data.</text>
</comment>
<organism evidence="2 3">
    <name type="scientific">Caenorhabditis nigoni</name>
    <dbReference type="NCBI Taxonomy" id="1611254"/>
    <lineage>
        <taxon>Eukaryota</taxon>
        <taxon>Metazoa</taxon>
        <taxon>Ecdysozoa</taxon>
        <taxon>Nematoda</taxon>
        <taxon>Chromadorea</taxon>
        <taxon>Rhabditida</taxon>
        <taxon>Rhabditina</taxon>
        <taxon>Rhabditomorpha</taxon>
        <taxon>Rhabditoidea</taxon>
        <taxon>Rhabditidae</taxon>
        <taxon>Peloderinae</taxon>
        <taxon>Caenorhabditis</taxon>
    </lineage>
</organism>
<feature type="domain" description="DUF38" evidence="1">
    <location>
        <begin position="413"/>
        <end position="551"/>
    </location>
</feature>
<gene>
    <name evidence="2" type="primary">Cnig_chr_V.g21255</name>
    <name evidence="2" type="ORF">B9Z55_021255</name>
</gene>
<evidence type="ECO:0000313" key="2">
    <source>
        <dbReference type="EMBL" id="PIC29771.1"/>
    </source>
</evidence>
<dbReference type="GO" id="GO:0045087">
    <property type="term" value="P:innate immune response"/>
    <property type="evidence" value="ECO:0007669"/>
    <property type="project" value="TreeGrafter"/>
</dbReference>
<sequence length="642" mass="75640">MPFAYDLFTQQHKSNIDRIVLNTYDNKIEFQLQCEADGCLPEISYEKNGLATLITFEQKEIDVSQNFLDVFLEDLKMVLMNQKTVLEFLQVSSEGTGISTEKCFFRLNEILKARTSPIAVKRVYFTEITVSQGMSIIRYLNPDVLSHLHFSYPPEPASFEGFLNGFKCLEGDYRFILWIIVEKIGKDDVMVINEFSSFSKFFRNLTIFPDILEHEDEWRANLSDDFKLIKTHKCFIENGTNHMCGGTNESVQKEKTPVISDVCEITARTVLENPLPMELILKQLECFDIERLRKVNIGIRECIDAIKPDPHIEKYYFFFDFTYGGCYQIDAHVQLESGKSKEIRYWRDINRSQHPRKKCEFFYQNYQENFGADGCVYLCLNDFETSLRHQNSCMEELSIFYKWHVFEASYEELSKYFGEVLRRREHPLKTKKFSMEFNSQMEVMGILPAIDRNSLKIIELLRPCKRKDKYIGFEEPPIEVEQLSQTDQWNNAEKLVSELTITTPIEKMNIMHFSKLEILVKTLSSQDVNYLKTNLLNSPTFQKFKISFWESAIDESLHELIGEPYRNFSDVKKVWYFRIQNTDYYIHMVLDTRDVEEEEGEEDEEDVKLKEVKLKPKLVIFKRVAKENTPFFELPIDQLAIH</sequence>
<dbReference type="PANTHER" id="PTHR23015:SF25">
    <property type="entry name" value="DUF38 DOMAIN-CONTAINING PROTEIN-RELATED"/>
    <property type="match status" value="1"/>
</dbReference>